<evidence type="ECO:0000256" key="2">
    <source>
        <dbReference type="ARBA" id="ARBA00022723"/>
    </source>
</evidence>
<dbReference type="InterPro" id="IPR001370">
    <property type="entry name" value="BIR_rpt"/>
</dbReference>
<dbReference type="RefSeq" id="XP_022291345.1">
    <property type="nucleotide sequence ID" value="XM_022435637.1"/>
</dbReference>
<feature type="region of interest" description="Disordered" evidence="6">
    <location>
        <begin position="525"/>
        <end position="553"/>
    </location>
</feature>
<protein>
    <submittedName>
        <fullName evidence="9">Baculoviral IAP repeat-containing protein 2-like</fullName>
    </submittedName>
</protein>
<feature type="domain" description="RING-type" evidence="7">
    <location>
        <begin position="804"/>
        <end position="839"/>
    </location>
</feature>
<dbReference type="GO" id="GO:0005737">
    <property type="term" value="C:cytoplasm"/>
    <property type="evidence" value="ECO:0007669"/>
    <property type="project" value="TreeGrafter"/>
</dbReference>
<dbReference type="Pfam" id="PF13920">
    <property type="entry name" value="zf-C3HC4_3"/>
    <property type="match status" value="1"/>
</dbReference>
<evidence type="ECO:0000256" key="6">
    <source>
        <dbReference type="SAM" id="MobiDB-lite"/>
    </source>
</evidence>
<dbReference type="SMART" id="SM00238">
    <property type="entry name" value="BIR"/>
    <property type="match status" value="2"/>
</dbReference>
<dbReference type="OrthoDB" id="2196114at2759"/>
<keyword evidence="8" id="KW-1185">Reference proteome</keyword>
<dbReference type="PANTHER" id="PTHR10044:SF139">
    <property type="entry name" value="DEATH-ASSOCIATED INHIBITOR OF APOPTOSIS 2"/>
    <property type="match status" value="1"/>
</dbReference>
<dbReference type="PROSITE" id="PS50089">
    <property type="entry name" value="ZF_RING_2"/>
    <property type="match status" value="1"/>
</dbReference>
<keyword evidence="2" id="KW-0479">Metal-binding</keyword>
<dbReference type="InterPro" id="IPR011029">
    <property type="entry name" value="DEATH-like_dom_sf"/>
</dbReference>
<dbReference type="Proteomes" id="UP000694844">
    <property type="component" value="Chromosome 7"/>
</dbReference>
<comment type="similarity">
    <text evidence="1">Belongs to the IAP family.</text>
</comment>
<sequence length="861" mass="98270">MDVLNQHHHHAHLYQREYIDDPIWIPFHHHYESYGYDCLIKHYSCYVVQCLSLEPLQQEPRSASCQRFKEILQRLHPLIHLSSDQTQDRTVREFMTTNKCVLQSMYNKFSLLSRIVKVLILKMKCLKGKLANNLELNRSGVKKMKRQMEVLLQEIKAQGNPAVLNADFYCVRAMKLFPDEITLILTFRKQTIVLDIFVQTCSLPASKCVTVLPWKPITMPVIVYCEQRTPLFKVERKNRQFCSFLHHSCFQEITKDISCYTGIEERSSLQVFLHANNYSNLSKKTEYYVMRENHVDTTLQKKEFRKKEIEILMKDFFKKEQEIVSENNLKPEKHIHDDENNLLKRENFSKENDKESQPELKGLLDYMAELFDFVEIRPSEVVAYPATQQRILEPFLNKFTSPDSAPSKHDTMAVEFLRLCTMHDYPSTNGPSLLRLAQNGFYYDGNGTELICFSCGVKIRNWKYDDSPHEIHLKASPTCRFLLDSGDGNVPVPREDIHEELASSGRQPVPVMRGVEADGPRAAVAEPANNTAVLTSADSATSQSKPPPRGMVVKHPEYEDRSQRLASYKTFPRHMKQHPADMTDAGFYYAGFGDCCRCFHCGVGLRNWDPEDNPWIEHARWSPDCPYILEMKGQPFIDLVQEAARAAEMADDDDENEEDARNTEQNATTQPATSGAKNSGAPTDQSSLGIENNVVKTSEAMISQGTPVNTEPVATMPDPKIMKAPLRSPAAQTLVHDEKIKPRYVQEAIDELVKKEGWTAFKLENIRKYLKIQEDGRKSANSASAADPNVLKQENKELKDLTICKICLDEKVSIVFLPCGHLVSCPQCAPALTKCPICRKIIKGTVRTNLVEKNNLSAKKS</sequence>
<dbReference type="AlphaFoldDB" id="A0A8B8AJJ7"/>
<dbReference type="CDD" id="cd00022">
    <property type="entry name" value="BIR"/>
    <property type="match status" value="2"/>
</dbReference>
<dbReference type="InterPro" id="IPR001841">
    <property type="entry name" value="Znf_RING"/>
</dbReference>
<dbReference type="FunFam" id="1.10.1170.10:FF:000002">
    <property type="entry name" value="Baculoviral IAP repeat containing 7"/>
    <property type="match status" value="1"/>
</dbReference>
<reference evidence="9" key="1">
    <citation type="submission" date="2025-08" db="UniProtKB">
        <authorList>
            <consortium name="RefSeq"/>
        </authorList>
    </citation>
    <scope>IDENTIFICATION</scope>
    <source>
        <tissue evidence="9">Whole sample</tissue>
    </source>
</reference>
<dbReference type="GO" id="GO:0043066">
    <property type="term" value="P:negative regulation of apoptotic process"/>
    <property type="evidence" value="ECO:0007669"/>
    <property type="project" value="TreeGrafter"/>
</dbReference>
<feature type="compositionally biased region" description="Polar residues" evidence="6">
    <location>
        <begin position="528"/>
        <end position="544"/>
    </location>
</feature>
<dbReference type="PANTHER" id="PTHR10044">
    <property type="entry name" value="INHIBITOR OF APOPTOSIS"/>
    <property type="match status" value="1"/>
</dbReference>
<proteinExistence type="inferred from homology"/>
<evidence type="ECO:0000256" key="1">
    <source>
        <dbReference type="ARBA" id="ARBA00006672"/>
    </source>
</evidence>
<dbReference type="Pfam" id="PF00653">
    <property type="entry name" value="BIR"/>
    <property type="match status" value="2"/>
</dbReference>
<keyword evidence="3 5" id="KW-0863">Zinc-finger</keyword>
<dbReference type="CDD" id="cd16713">
    <property type="entry name" value="RING-HC_BIRC2_3_7"/>
    <property type="match status" value="1"/>
</dbReference>
<dbReference type="Gene3D" id="1.10.1170.10">
    <property type="entry name" value="Inhibitor Of Apoptosis Protein (2mihbC-IAP-1), Chain A"/>
    <property type="match status" value="3"/>
</dbReference>
<evidence type="ECO:0000259" key="7">
    <source>
        <dbReference type="PROSITE" id="PS50089"/>
    </source>
</evidence>
<feature type="compositionally biased region" description="Polar residues" evidence="6">
    <location>
        <begin position="663"/>
        <end position="688"/>
    </location>
</feature>
<organism evidence="8 9">
    <name type="scientific">Crassostrea virginica</name>
    <name type="common">Eastern oyster</name>
    <dbReference type="NCBI Taxonomy" id="6565"/>
    <lineage>
        <taxon>Eukaryota</taxon>
        <taxon>Metazoa</taxon>
        <taxon>Spiralia</taxon>
        <taxon>Lophotrochozoa</taxon>
        <taxon>Mollusca</taxon>
        <taxon>Bivalvia</taxon>
        <taxon>Autobranchia</taxon>
        <taxon>Pteriomorphia</taxon>
        <taxon>Ostreida</taxon>
        <taxon>Ostreoidea</taxon>
        <taxon>Ostreidae</taxon>
        <taxon>Crassostrea</taxon>
    </lineage>
</organism>
<dbReference type="GO" id="GO:0005634">
    <property type="term" value="C:nucleus"/>
    <property type="evidence" value="ECO:0007669"/>
    <property type="project" value="TreeGrafter"/>
</dbReference>
<gene>
    <name evidence="9" type="primary">LOC111102770</name>
</gene>
<dbReference type="GO" id="GO:0051726">
    <property type="term" value="P:regulation of cell cycle"/>
    <property type="evidence" value="ECO:0007669"/>
    <property type="project" value="TreeGrafter"/>
</dbReference>
<dbReference type="PROSITE" id="PS50143">
    <property type="entry name" value="BIR_REPEAT_2"/>
    <property type="match status" value="2"/>
</dbReference>
<evidence type="ECO:0000313" key="8">
    <source>
        <dbReference type="Proteomes" id="UP000694844"/>
    </source>
</evidence>
<dbReference type="GeneID" id="111102770"/>
<evidence type="ECO:0000256" key="5">
    <source>
        <dbReference type="PROSITE-ProRule" id="PRU00175"/>
    </source>
</evidence>
<dbReference type="GO" id="GO:0043027">
    <property type="term" value="F:cysteine-type endopeptidase inhibitor activity involved in apoptotic process"/>
    <property type="evidence" value="ECO:0007669"/>
    <property type="project" value="TreeGrafter"/>
</dbReference>
<dbReference type="Gene3D" id="1.10.533.10">
    <property type="entry name" value="Death Domain, Fas"/>
    <property type="match status" value="1"/>
</dbReference>
<keyword evidence="4" id="KW-0862">Zinc</keyword>
<feature type="compositionally biased region" description="Acidic residues" evidence="6">
    <location>
        <begin position="649"/>
        <end position="658"/>
    </location>
</feature>
<dbReference type="InterPro" id="IPR050784">
    <property type="entry name" value="IAP"/>
</dbReference>
<feature type="region of interest" description="Disordered" evidence="6">
    <location>
        <begin position="644"/>
        <end position="688"/>
    </location>
</feature>
<accession>A0A8B8AJJ7</accession>
<evidence type="ECO:0000256" key="3">
    <source>
        <dbReference type="ARBA" id="ARBA00022771"/>
    </source>
</evidence>
<dbReference type="SUPFAM" id="SSF57924">
    <property type="entry name" value="Inhibitor of apoptosis (IAP) repeat"/>
    <property type="match status" value="2"/>
</dbReference>
<dbReference type="GO" id="GO:0008270">
    <property type="term" value="F:zinc ion binding"/>
    <property type="evidence" value="ECO:0007669"/>
    <property type="project" value="UniProtKB-KW"/>
</dbReference>
<evidence type="ECO:0000313" key="9">
    <source>
        <dbReference type="RefSeq" id="XP_022291345.1"/>
    </source>
</evidence>
<evidence type="ECO:0000256" key="4">
    <source>
        <dbReference type="ARBA" id="ARBA00022833"/>
    </source>
</evidence>
<dbReference type="SMART" id="SM00184">
    <property type="entry name" value="RING"/>
    <property type="match status" value="1"/>
</dbReference>
<dbReference type="KEGG" id="cvn:111102770"/>
<name>A0A8B8AJJ7_CRAVI</name>